<feature type="domain" description="DNA2/NAM7 helicase helicase" evidence="6">
    <location>
        <begin position="237"/>
        <end position="282"/>
    </location>
</feature>
<keyword evidence="9" id="KW-1185">Reference proteome</keyword>
<dbReference type="GO" id="GO:0004386">
    <property type="term" value="F:helicase activity"/>
    <property type="evidence" value="ECO:0007669"/>
    <property type="project" value="UniProtKB-KW"/>
</dbReference>
<dbReference type="OMA" id="LICKENP"/>
<dbReference type="InterPro" id="IPR041679">
    <property type="entry name" value="DNA2/NAM7-like_C"/>
</dbReference>
<feature type="domain" description="DNA2/NAM7 helicase-like C-terminal" evidence="7">
    <location>
        <begin position="549"/>
        <end position="751"/>
    </location>
</feature>
<dbReference type="GO" id="GO:0003723">
    <property type="term" value="F:RNA binding"/>
    <property type="evidence" value="ECO:0000318"/>
    <property type="project" value="GO_Central"/>
</dbReference>
<evidence type="ECO:0000256" key="2">
    <source>
        <dbReference type="ARBA" id="ARBA00022801"/>
    </source>
</evidence>
<dbReference type="EMBL" id="CM008967">
    <property type="protein sequence ID" value="PNW81868.1"/>
    <property type="molecule type" value="Genomic_DNA"/>
</dbReference>
<dbReference type="InterPro" id="IPR047187">
    <property type="entry name" value="SF1_C_Upf1"/>
</dbReference>
<dbReference type="SUPFAM" id="SSF52540">
    <property type="entry name" value="P-loop containing nucleoside triphosphate hydrolases"/>
    <property type="match status" value="1"/>
</dbReference>
<dbReference type="InParanoid" id="A0A2K3DMX2"/>
<dbReference type="RefSeq" id="XP_042923541.1">
    <property type="nucleotide sequence ID" value="XM_043062835.1"/>
</dbReference>
<evidence type="ECO:0000256" key="4">
    <source>
        <dbReference type="ARBA" id="ARBA00022840"/>
    </source>
</evidence>
<dbReference type="PANTHER" id="PTHR10887:SF538">
    <property type="entry name" value="HELICASE MAGATAMA 3-RELATED"/>
    <property type="match status" value="1"/>
</dbReference>
<dbReference type="Proteomes" id="UP000006906">
    <property type="component" value="Chromosome 6"/>
</dbReference>
<feature type="region of interest" description="Disordered" evidence="5">
    <location>
        <begin position="841"/>
        <end position="933"/>
    </location>
</feature>
<dbReference type="GeneID" id="5721986"/>
<organism evidence="8 9">
    <name type="scientific">Chlamydomonas reinhardtii</name>
    <name type="common">Chlamydomonas smithii</name>
    <dbReference type="NCBI Taxonomy" id="3055"/>
    <lineage>
        <taxon>Eukaryota</taxon>
        <taxon>Viridiplantae</taxon>
        <taxon>Chlorophyta</taxon>
        <taxon>core chlorophytes</taxon>
        <taxon>Chlorophyceae</taxon>
        <taxon>CS clade</taxon>
        <taxon>Chlamydomonadales</taxon>
        <taxon>Chlamydomonadaceae</taxon>
        <taxon>Chlamydomonas</taxon>
    </lineage>
</organism>
<feature type="compositionally biased region" description="Gly residues" evidence="5">
    <location>
        <begin position="846"/>
        <end position="867"/>
    </location>
</feature>
<feature type="domain" description="DNA2/NAM7 helicase helicase" evidence="6">
    <location>
        <begin position="376"/>
        <end position="450"/>
    </location>
</feature>
<dbReference type="Gramene" id="PNW81868">
    <property type="protein sequence ID" value="PNW81868"/>
    <property type="gene ID" value="CHLRE_06g263800v5"/>
</dbReference>
<dbReference type="GO" id="GO:0016787">
    <property type="term" value="F:hydrolase activity"/>
    <property type="evidence" value="ECO:0007669"/>
    <property type="project" value="UniProtKB-KW"/>
</dbReference>
<evidence type="ECO:0000256" key="5">
    <source>
        <dbReference type="SAM" id="MobiDB-lite"/>
    </source>
</evidence>
<dbReference type="OrthoDB" id="6513042at2759"/>
<reference evidence="8 9" key="1">
    <citation type="journal article" date="2007" name="Science">
        <title>The Chlamydomonas genome reveals the evolution of key animal and plant functions.</title>
        <authorList>
            <person name="Merchant S.S."/>
            <person name="Prochnik S.E."/>
            <person name="Vallon O."/>
            <person name="Harris E.H."/>
            <person name="Karpowicz S.J."/>
            <person name="Witman G.B."/>
            <person name="Terry A."/>
            <person name="Salamov A."/>
            <person name="Fritz-Laylin L.K."/>
            <person name="Marechal-Drouard L."/>
            <person name="Marshall W.F."/>
            <person name="Qu L.H."/>
            <person name="Nelson D.R."/>
            <person name="Sanderfoot A.A."/>
            <person name="Spalding M.H."/>
            <person name="Kapitonov V.V."/>
            <person name="Ren Q."/>
            <person name="Ferris P."/>
            <person name="Lindquist E."/>
            <person name="Shapiro H."/>
            <person name="Lucas S.M."/>
            <person name="Grimwood J."/>
            <person name="Schmutz J."/>
            <person name="Cardol P."/>
            <person name="Cerutti H."/>
            <person name="Chanfreau G."/>
            <person name="Chen C.L."/>
            <person name="Cognat V."/>
            <person name="Croft M.T."/>
            <person name="Dent R."/>
            <person name="Dutcher S."/>
            <person name="Fernandez E."/>
            <person name="Fukuzawa H."/>
            <person name="Gonzalez-Ballester D."/>
            <person name="Gonzalez-Halphen D."/>
            <person name="Hallmann A."/>
            <person name="Hanikenne M."/>
            <person name="Hippler M."/>
            <person name="Inwood W."/>
            <person name="Jabbari K."/>
            <person name="Kalanon M."/>
            <person name="Kuras R."/>
            <person name="Lefebvre P.A."/>
            <person name="Lemaire S.D."/>
            <person name="Lobanov A.V."/>
            <person name="Lohr M."/>
            <person name="Manuell A."/>
            <person name="Meier I."/>
            <person name="Mets L."/>
            <person name="Mittag M."/>
            <person name="Mittelmeier T."/>
            <person name="Moroney J.V."/>
            <person name="Moseley J."/>
            <person name="Napoli C."/>
            <person name="Nedelcu A.M."/>
            <person name="Niyogi K."/>
            <person name="Novoselov S.V."/>
            <person name="Paulsen I.T."/>
            <person name="Pazour G."/>
            <person name="Purton S."/>
            <person name="Ral J.P."/>
            <person name="Riano-Pachon D.M."/>
            <person name="Riekhof W."/>
            <person name="Rymarquis L."/>
            <person name="Schroda M."/>
            <person name="Stern D."/>
            <person name="Umen J."/>
            <person name="Willows R."/>
            <person name="Wilson N."/>
            <person name="Zimmer S.L."/>
            <person name="Allmer J."/>
            <person name="Balk J."/>
            <person name="Bisova K."/>
            <person name="Chen C.J."/>
            <person name="Elias M."/>
            <person name="Gendler K."/>
            <person name="Hauser C."/>
            <person name="Lamb M.R."/>
            <person name="Ledford H."/>
            <person name="Long J.C."/>
            <person name="Minagawa J."/>
            <person name="Page M.D."/>
            <person name="Pan J."/>
            <person name="Pootakham W."/>
            <person name="Roje S."/>
            <person name="Rose A."/>
            <person name="Stahlberg E."/>
            <person name="Terauchi A.M."/>
            <person name="Yang P."/>
            <person name="Ball S."/>
            <person name="Bowler C."/>
            <person name="Dieckmann C.L."/>
            <person name="Gladyshev V.N."/>
            <person name="Green P."/>
            <person name="Jorgensen R."/>
            <person name="Mayfield S."/>
            <person name="Mueller-Roeber B."/>
            <person name="Rajamani S."/>
            <person name="Sayre R.T."/>
            <person name="Brokstein P."/>
            <person name="Dubchak I."/>
            <person name="Goodstein D."/>
            <person name="Hornick L."/>
            <person name="Huang Y.W."/>
            <person name="Jhaveri J."/>
            <person name="Luo Y."/>
            <person name="Martinez D."/>
            <person name="Ngau W.C."/>
            <person name="Otillar B."/>
            <person name="Poliakov A."/>
            <person name="Porter A."/>
            <person name="Szajkowski L."/>
            <person name="Werner G."/>
            <person name="Zhou K."/>
            <person name="Grigoriev I.V."/>
            <person name="Rokhsar D.S."/>
            <person name="Grossman A.R."/>
        </authorList>
    </citation>
    <scope>NUCLEOTIDE SEQUENCE [LARGE SCALE GENOMIC DNA]</scope>
    <source>
        <strain evidence="9">CC-503</strain>
    </source>
</reference>
<dbReference type="PANTHER" id="PTHR10887">
    <property type="entry name" value="DNA2/NAM7 HELICASE FAMILY"/>
    <property type="match status" value="1"/>
</dbReference>
<dbReference type="Pfam" id="PF13086">
    <property type="entry name" value="AAA_11"/>
    <property type="match status" value="3"/>
</dbReference>
<protein>
    <submittedName>
        <fullName evidence="8">Uncharacterized protein</fullName>
    </submittedName>
</protein>
<dbReference type="InterPro" id="IPR041677">
    <property type="entry name" value="DNA2/NAM7_AAA_11"/>
</dbReference>
<feature type="compositionally biased region" description="Basic residues" evidence="5">
    <location>
        <begin position="917"/>
        <end position="933"/>
    </location>
</feature>
<dbReference type="InterPro" id="IPR027417">
    <property type="entry name" value="P-loop_NTPase"/>
</dbReference>
<dbReference type="Gene3D" id="3.40.50.300">
    <property type="entry name" value="P-loop containing nucleotide triphosphate hydrolases"/>
    <property type="match status" value="3"/>
</dbReference>
<evidence type="ECO:0000313" key="8">
    <source>
        <dbReference type="EMBL" id="PNW81868.1"/>
    </source>
</evidence>
<dbReference type="GO" id="GO:0005694">
    <property type="term" value="C:chromosome"/>
    <property type="evidence" value="ECO:0007669"/>
    <property type="project" value="UniProtKB-ARBA"/>
</dbReference>
<dbReference type="KEGG" id="cre:CHLRE_06g263800v5"/>
<dbReference type="FunFam" id="3.40.50.300:FF:000326">
    <property type="entry name" value="P-loop containing nucleoside triphosphate hydrolase"/>
    <property type="match status" value="1"/>
</dbReference>
<feature type="domain" description="DNA2/NAM7 helicase helicase" evidence="6">
    <location>
        <begin position="460"/>
        <end position="541"/>
    </location>
</feature>
<dbReference type="CDD" id="cd18042">
    <property type="entry name" value="DEXXQc_SETX"/>
    <property type="match status" value="1"/>
</dbReference>
<evidence type="ECO:0000259" key="7">
    <source>
        <dbReference type="Pfam" id="PF13087"/>
    </source>
</evidence>
<proteinExistence type="predicted"/>
<sequence>MVDAVGSQQALHKILLAWDYFDLWGKVDEGGGVYEELRPVPQTFANIKEYVSVMEPLLLEECCAQIMRGVEEGEVMTPHPTVVANSEHREDFLVTRLVMQSGVTDLYTDNDLVLICKENPEAENVNTSLHALGFCEAHEGQQVLRIKFFLSPDSQAGNVKGMQRAKAMTTGLCTPSSCWWLLRLGNISTITREWVALQHAHLVPFMDILISAKSRAAPASKHLDIPPGMKAAMERECNPSQMSALQAGLDGTPVVLIQGPPGTGKTRTILNLLSVIMHSANKSSIALLQASAAAAAASAAAAAADGGRVTGVAAMLPLDPSERSELVAAQCPWLAGRLLPGPDGAADTGNVRDRVTPYDPLPPGAVHDDCFGLLRRVVAQRVGRAMGPKAHVLVCAPSNSALDEIVMRILRSGLMDKDGANFAPSLVRVGVRSHHSVAAVSLDNIVDSRLGGAGGDKGGKTGAQERDRMRVAILDEANIVCSTLSFAGSSVFYRLSRKFDVVVIDEAAQAVEPSTLVPLTMGCKQVYLVGDPVQLPATVIATRAVEQGYDCSLFKRLQTAGYPVKILDTQYRMHPDISAFPSAEFYDGRLLNGEGVLQETVQPWHSQPAFGPFAFYDVAGRESTPPGGASIMNKAEAHMVLVLYRELVHAYPQLRRTASVAVISPYKAQVKLLRDSFKTALGEEAARLVDINTIDGFQGREKDICIFSAVRSPPAPKKGARRAGIGFVADERRINVGLTRARCSLIVIGNVRALQVDPHWANLIHSAISRRCLYRPKPPYAEWMGGVLAGGVSGLVEPTPAEMAALEKVRSRAAKKAAAAGAKAGEYAALDAKGVLADDEEADNAEGGGGGGGGGLEDPGVDEGNGGVAAEEEEEEEKPQTLEAAQAVTADLLAAAAAAASAPAHADGDGDGDSGAKRKAAGGKAAGGKRARA</sequence>
<dbReference type="InterPro" id="IPR045055">
    <property type="entry name" value="DNA2/NAM7-like"/>
</dbReference>
<feature type="compositionally biased region" description="Low complexity" evidence="5">
    <location>
        <begin position="884"/>
        <end position="905"/>
    </location>
</feature>
<name>A0A2K3DMX2_CHLRE</name>
<keyword evidence="1" id="KW-0547">Nucleotide-binding</keyword>
<evidence type="ECO:0000259" key="6">
    <source>
        <dbReference type="Pfam" id="PF13086"/>
    </source>
</evidence>
<evidence type="ECO:0000256" key="1">
    <source>
        <dbReference type="ARBA" id="ARBA00022741"/>
    </source>
</evidence>
<evidence type="ECO:0000256" key="3">
    <source>
        <dbReference type="ARBA" id="ARBA00022806"/>
    </source>
</evidence>
<dbReference type="STRING" id="3055.A0A2K3DMX2"/>
<dbReference type="Pfam" id="PF13087">
    <property type="entry name" value="AAA_12"/>
    <property type="match status" value="1"/>
</dbReference>
<gene>
    <name evidence="8" type="ORF">CHLRE_06g263800v5</name>
</gene>
<keyword evidence="4" id="KW-0067">ATP-binding</keyword>
<keyword evidence="2" id="KW-0378">Hydrolase</keyword>
<dbReference type="CDD" id="cd18808">
    <property type="entry name" value="SF1_C_Upf1"/>
    <property type="match status" value="1"/>
</dbReference>
<evidence type="ECO:0000313" key="9">
    <source>
        <dbReference type="Proteomes" id="UP000006906"/>
    </source>
</evidence>
<dbReference type="GO" id="GO:0005524">
    <property type="term" value="F:ATP binding"/>
    <property type="evidence" value="ECO:0007669"/>
    <property type="project" value="UniProtKB-KW"/>
</dbReference>
<dbReference type="FunCoup" id="A0A2K3DMX2">
    <property type="interactions" value="173"/>
</dbReference>
<accession>A0A2K3DMX2</accession>
<dbReference type="AlphaFoldDB" id="A0A2K3DMX2"/>
<keyword evidence="3" id="KW-0347">Helicase</keyword>